<dbReference type="Pfam" id="PF13560">
    <property type="entry name" value="HTH_31"/>
    <property type="match status" value="1"/>
</dbReference>
<evidence type="ECO:0000313" key="3">
    <source>
        <dbReference type="Proteomes" id="UP000298860"/>
    </source>
</evidence>
<name>A0A4D4JDR3_9PSEU</name>
<organism evidence="2 3">
    <name type="scientific">Gandjariella thermophila</name>
    <dbReference type="NCBI Taxonomy" id="1931992"/>
    <lineage>
        <taxon>Bacteria</taxon>
        <taxon>Bacillati</taxon>
        <taxon>Actinomycetota</taxon>
        <taxon>Actinomycetes</taxon>
        <taxon>Pseudonocardiales</taxon>
        <taxon>Pseudonocardiaceae</taxon>
        <taxon>Gandjariella</taxon>
    </lineage>
</organism>
<protein>
    <recommendedName>
        <fullName evidence="1">HTH cro/C1-type domain-containing protein</fullName>
    </recommendedName>
</protein>
<reference evidence="3" key="1">
    <citation type="submission" date="2019-04" db="EMBL/GenBank/DDBJ databases">
        <title>Draft genome sequence of Pseudonocardiaceae bacterium SL3-2-4.</title>
        <authorList>
            <person name="Ningsih F."/>
            <person name="Yokota A."/>
            <person name="Sakai Y."/>
            <person name="Nanatani K."/>
            <person name="Yabe S."/>
            <person name="Oetari A."/>
            <person name="Sjamsuridzal W."/>
        </authorList>
    </citation>
    <scope>NUCLEOTIDE SEQUENCE [LARGE SCALE GENOMIC DNA]</scope>
    <source>
        <strain evidence="3">SL3-2-4</strain>
    </source>
</reference>
<dbReference type="InterPro" id="IPR001387">
    <property type="entry name" value="Cro/C1-type_HTH"/>
</dbReference>
<sequence length="262" mass="28065">MTETFGEALRRLREAGGLSQPRLARLVPISQTTISRYEHNRQAVEHAVAHPSRADQAAVDALTEVLSATRRAEDATSAAAVLPMVRQQLVTVRGVLAEARSTVRPAAAGLASDCEQYLGWLLIATGLRGQAVAHFDAAISLGTEANDPTLVAHGLSFKGYAALLDGQPGTTASLSAASRRDRRVFAPLRAYDAYQETQSLVMEGDRRSAFRTLAEANDLAAKPPRTAPRHRLGCTGTRRRSCRPNTVSCCTASAGTRKRSSC</sequence>
<proteinExistence type="predicted"/>
<evidence type="ECO:0000313" key="2">
    <source>
        <dbReference type="EMBL" id="GDY33160.1"/>
    </source>
</evidence>
<dbReference type="OrthoDB" id="3213425at2"/>
<dbReference type="EMBL" id="BJFL01000035">
    <property type="protein sequence ID" value="GDY33160.1"/>
    <property type="molecule type" value="Genomic_DNA"/>
</dbReference>
<dbReference type="PROSITE" id="PS50943">
    <property type="entry name" value="HTH_CROC1"/>
    <property type="match status" value="1"/>
</dbReference>
<keyword evidence="3" id="KW-1185">Reference proteome</keyword>
<dbReference type="AlphaFoldDB" id="A0A4D4JDR3"/>
<dbReference type="CDD" id="cd00093">
    <property type="entry name" value="HTH_XRE"/>
    <property type="match status" value="1"/>
</dbReference>
<dbReference type="InterPro" id="IPR010982">
    <property type="entry name" value="Lambda_DNA-bd_dom_sf"/>
</dbReference>
<dbReference type="RefSeq" id="WP_137816136.1">
    <property type="nucleotide sequence ID" value="NZ_BJFL01000035.1"/>
</dbReference>
<evidence type="ECO:0000259" key="1">
    <source>
        <dbReference type="PROSITE" id="PS50943"/>
    </source>
</evidence>
<dbReference type="SUPFAM" id="SSF47413">
    <property type="entry name" value="lambda repressor-like DNA-binding domains"/>
    <property type="match status" value="1"/>
</dbReference>
<accession>A0A4D4JDR3</accession>
<dbReference type="Proteomes" id="UP000298860">
    <property type="component" value="Unassembled WGS sequence"/>
</dbReference>
<dbReference type="Gene3D" id="1.10.260.40">
    <property type="entry name" value="lambda repressor-like DNA-binding domains"/>
    <property type="match status" value="1"/>
</dbReference>
<dbReference type="GO" id="GO:0003677">
    <property type="term" value="F:DNA binding"/>
    <property type="evidence" value="ECO:0007669"/>
    <property type="project" value="InterPro"/>
</dbReference>
<feature type="domain" description="HTH cro/C1-type" evidence="1">
    <location>
        <begin position="9"/>
        <end position="41"/>
    </location>
</feature>
<comment type="caution">
    <text evidence="2">The sequence shown here is derived from an EMBL/GenBank/DDBJ whole genome shotgun (WGS) entry which is preliminary data.</text>
</comment>
<gene>
    <name evidence="2" type="ORF">GTS_47930</name>
</gene>